<dbReference type="Ensembl" id="ENSPCLT00000006599.1">
    <property type="protein sequence ID" value="ENSPCLP00000004728.1"/>
    <property type="gene ID" value="ENSPCLG00000004055.1"/>
</dbReference>
<keyword evidence="11" id="KW-1185">Reference proteome</keyword>
<reference evidence="10" key="1">
    <citation type="submission" date="2025-08" db="UniProtKB">
        <authorList>
            <consortium name="Ensembl"/>
        </authorList>
    </citation>
    <scope>IDENTIFICATION</scope>
</reference>
<evidence type="ECO:0000313" key="10">
    <source>
        <dbReference type="Ensembl" id="ENSPCLP00000004728.1"/>
    </source>
</evidence>
<dbReference type="CDD" id="cd02249">
    <property type="entry name" value="ZZ"/>
    <property type="match status" value="1"/>
</dbReference>
<feature type="region of interest" description="Disordered" evidence="5">
    <location>
        <begin position="1"/>
        <end position="40"/>
    </location>
</feature>
<dbReference type="SUPFAM" id="SSF47473">
    <property type="entry name" value="EF-hand"/>
    <property type="match status" value="1"/>
</dbReference>
<evidence type="ECO:0000259" key="8">
    <source>
        <dbReference type="PROSITE" id="PS50222"/>
    </source>
</evidence>
<dbReference type="InterPro" id="IPR041986">
    <property type="entry name" value="ZZEF1_ZZ"/>
</dbReference>
<dbReference type="GO" id="GO:0005509">
    <property type="term" value="F:calcium ion binding"/>
    <property type="evidence" value="ECO:0007669"/>
    <property type="project" value="InterPro"/>
</dbReference>
<dbReference type="InterPro" id="IPR008979">
    <property type="entry name" value="Galactose-bd-like_sf"/>
</dbReference>
<accession>A0A669PEG2</accession>
<proteinExistence type="predicted"/>
<dbReference type="GO" id="GO:0008270">
    <property type="term" value="F:zinc ion binding"/>
    <property type="evidence" value="ECO:0007669"/>
    <property type="project" value="UniProtKB-KW"/>
</dbReference>
<feature type="compositionally biased region" description="Polar residues" evidence="5">
    <location>
        <begin position="1480"/>
        <end position="1500"/>
    </location>
</feature>
<dbReference type="PROSITE" id="PS50222">
    <property type="entry name" value="EF_HAND_2"/>
    <property type="match status" value="1"/>
</dbReference>
<feature type="domain" description="EF-hand" evidence="8">
    <location>
        <begin position="108"/>
        <end position="143"/>
    </location>
</feature>
<dbReference type="InterPro" id="IPR040099">
    <property type="entry name" value="ZZEF1"/>
</dbReference>
<feature type="region of interest" description="Disordered" evidence="5">
    <location>
        <begin position="1948"/>
        <end position="1968"/>
    </location>
</feature>
<feature type="compositionally biased region" description="Acidic residues" evidence="5">
    <location>
        <begin position="10"/>
        <end position="20"/>
    </location>
</feature>
<sequence>MGTAASHSSEEEEEGAEEGMEAAAQPGDPFPAASPAPPLPPAEVLLEQARLREATARLREAALPESLVSRHHGALVRWLEERLSRGDEAVSLEQFCEVLESVSRLTAGSRGESEEAFAQFDAEGDGTVDVENMLEALKNSSGANLQGELSHVIRQLQACSLVPGFIDIFSESKERLGLHASMILRFLHRNRISSTAIPYPVLEYFNNICMMRSSVLKDSLDRLLLKEREYPSDLNGNEESDKLKSVMKCYTHIETSSNSADIDKMTNGETTSFWQSDGSARSHWIRLKMKPDVVLRHLSIAVAANDQSYMPQQVTVAVGRNASSLQEVRDVHIPSNITGYVTLLENANISPMYVQINIKRCLSDGCDTRIHGLRAIGYQRVKKVGVSVCDASAIWYWSLLTSLVTASMETNPAFVHTILQNTQKALQHMPPLSLTPSSTDFSSFLSPNVLQEVDSFLIRITSCCTTPDVELTLLAFALARGSVAKVISSLCTITDHLDTPYKASSLIASMATVRQNLLYKYGKPLRLTLQACDVKGKEDKSGPENLLVEPWTGDGFLTETGKTRASIILSTGTESSFQVTQIRIKVRRGAIGAQCGLVFAYNSASEKFHAEEHFKRFESYDKWKLKEFKQFLKNRSSCSPDELGDDDPIGWFEVDEEWDEVDVRMQQCRVAQYLMIKFLCTRQDTAERLGVQGLNVLGYLRPMREEPSRSMHCLQCRKTDDETVCGTTLLLKTLHFIQQLAQDLVQQKESGLKCKSYLDFTDLDLQLFWNFYNKLHQNPREECIFAQTLLLQLLQSCFSVLTGDNKTSKPQETLQSKTPGHTKAAEDLYRHLCEVVDMEDTNFMPVKMLKQEVKNTLLSGAAIFFPDRQTRRNQLFAMMVSYYMRNKLRSLFYSDQDPGGLLLLPEKGVSANFDVSEVLSVMDTLLLVAARECEMMMLDVAQQESGTVLSSLFWSVQGSLLSWCYLQLKGSDSSAKDLAIEILKNYVGQFLTNIRMILQSLLSKYSGKTIVEKISNSVFAMATRQLVIFLLDFCTLDIPYCTLLQEFSTLVEPLKKLCSEPHKMEIESWQQEQPVVLRTWTLESLHNYENNCHDVSVFLCHGATYFEVEFDEKCETERRYDYLEFTDARGAKTRYDTKVGTEKWPKKVTFKAGPRLQFLFHSDSSNNEWGYKFTVTAYGLPDVAVSWGLDLQLLVCRLMGRLASRSMALKSLRELGSEADLPPLKVTSVLNSPLWKPVFRHQMCPEAEPGASETNRGRQDKKEVLSSHQDDCRNFLIDFAQSDPAQDFSGQKSELFKGLVQTCRKQTPKTDTVAGFTVDRAVNSTFAALVYLTPALYEKLQKYVNSGGKVPLSDEFAQVYSLADSIRIWMLEMKQKSLMGRGNDTEEKQSTEASEVNPETLAKLCMQKSLLLLNFLPVRAKTKGSTSDSLEAQDGGNVHQYVVNKNQRKSSVVETDFQAIKQITDPLQAEEASAFHSKPSENTASQQEDVSSPPSTPTRKSQFSRGRLRLLSFRSVEEPRAVPTLKEKYPILKNILDFIKDQSLSHESVLKVLALRKSQGQNILEVLRTIRRCLDSLGQPHCFHPPCVLFLLELLACQKDFTNYFGNLEGCGAALHKEIRESYYQLVLFLVNAVKGFSAINDRSLLPALSCVQTTLLHFLDMSWEPSDLSFFVEIQLPQLLMTTSQENISIHDSVICQWSEEDEIADYKQNCEWMDECQDIMFESWYEKIAQADPEKQRKMHMFVARYCDLLNVDISCDGCDEIAPWHRYRCLQCNDMDLCKTCFLGGVKPEGHEDDHEMVNMEYACDHCQGVIIGRRMNCNVCDDFDLCYGCYSAKKYSDSHLPTHSITVYPMVTIRISDRQRLIQPYVHNYSWLLFAALTLYSADLANGEEVEGEKLDSQVLSHARVLQHQCIQLIGDCLMKAQQGKGLKNLALLCMLPEGESLSENDTVSVSPPTDGAPKSHTVDDCISEDSAQKQAEKVLIPSQEQVFAECSQKRILGLLAAMLPPFKSGSTMSLINLEQILPLMFQVVISNAGHLNETYHLTLGLLGQLILRLKPAEVDAAVAKVLSTKHSLFAAGDPTTVPEGWKTTHLLFSLGAVCLDSRVGLDWASSMADILRSLNSSAQWHSVIAAFTDHCIKQLPFQLKHTNIFTLLVLVGFPEVLCMGTRSVYMDNANEAHNVIILKHFTEKNRAVVVDIKTRKRKTVKDYQLIQKCEQEGSDSQAQLRQYLQHFVLICTHLLQTTIDSSYAEAVEATWVLSLALKGLYRTLKIHGFQEVQAAFLQSDLLKLLVKKCSKGTGFSKTWLLRDLEILSIMLYSSKKEISSLAEREDTELEEREQDQDVEQTIVGPADVEQNKLDPLEGLDEATKICFLMTHDALNAPLHILRAMYELQMKRTDSFFLEVQKRFDGDVITTDERIRTLAQKWQPSKRLRLEEQSSKAVDTDMIILPCLSKPVLCDKATEETNPVAQKLITNTESDLQLSYAKQRRTKSSILLHKELDSRSKKAVRDYLYRVNEATAVLYARHVLASLLAEWPDDVAINEEVLDLSGPAHMTYILDMLMQLEEKQLWEKILQKVLLGCNESMLGTMALTACQFMEEPGMAVQVRESKHPYNNNTNFEDKVQIPGAIYLSIKFDSQCNTEEGCDELLMSSSSDFQQDRHSFSGSPQKWNDFELPGDTLYYRFTSDMSNTEWGYKFTVTAGHLGRFQTGFEILKQMLSEERVIPHLPLARIWEWQVGVACRQTGHQRLKAIHLLLKIVQCNAQRDCDLTLLKPLWQLFTHMENNICHDVTKPGILLPLHRALAELFFVTENRVTVMLVLIKCFVLNIAAISLAINYPNKSTSFWNV</sequence>
<dbReference type="PANTHER" id="PTHR22772">
    <property type="entry name" value="NOVEL ZZ TYPE ZINC FINGER DOMAIN CONTAINING PROTEIN"/>
    <property type="match status" value="1"/>
</dbReference>
<dbReference type="CDD" id="cd08667">
    <property type="entry name" value="APC10-ZZEF1"/>
    <property type="match status" value="1"/>
</dbReference>
<dbReference type="Pfam" id="PF03256">
    <property type="entry name" value="ANAPC10"/>
    <property type="match status" value="1"/>
</dbReference>
<dbReference type="InterPro" id="IPR011992">
    <property type="entry name" value="EF-hand-dom_pair"/>
</dbReference>
<dbReference type="InterPro" id="IPR000433">
    <property type="entry name" value="Znf_ZZ"/>
</dbReference>
<evidence type="ECO:0000259" key="9">
    <source>
        <dbReference type="PROSITE" id="PS51284"/>
    </source>
</evidence>
<feature type="transmembrane region" description="Helical" evidence="6">
    <location>
        <begin position="2818"/>
        <end position="2839"/>
    </location>
</feature>
<dbReference type="InterPro" id="IPR002048">
    <property type="entry name" value="EF_hand_dom"/>
</dbReference>
<dbReference type="SUPFAM" id="SSF49785">
    <property type="entry name" value="Galactose-binding domain-like"/>
    <property type="match status" value="1"/>
</dbReference>
<evidence type="ECO:0000256" key="2">
    <source>
        <dbReference type="ARBA" id="ARBA00022771"/>
    </source>
</evidence>
<dbReference type="Gene3D" id="3.30.60.90">
    <property type="match status" value="2"/>
</dbReference>
<dbReference type="InterPro" id="IPR043145">
    <property type="entry name" value="Znf_ZZ_sf"/>
</dbReference>
<reference evidence="10" key="2">
    <citation type="submission" date="2025-09" db="UniProtKB">
        <authorList>
            <consortium name="Ensembl"/>
        </authorList>
    </citation>
    <scope>IDENTIFICATION</scope>
</reference>
<protein>
    <submittedName>
        <fullName evidence="10">Zinc finger ZZ-type and EF-hand domain containing 1</fullName>
    </submittedName>
</protein>
<evidence type="ECO:0000313" key="11">
    <source>
        <dbReference type="Proteomes" id="UP000472261"/>
    </source>
</evidence>
<evidence type="ECO:0000256" key="4">
    <source>
        <dbReference type="PROSITE-ProRule" id="PRU00228"/>
    </source>
</evidence>
<dbReference type="Pfam" id="PF00569">
    <property type="entry name" value="ZZ"/>
    <property type="match status" value="2"/>
</dbReference>
<evidence type="ECO:0000256" key="6">
    <source>
        <dbReference type="SAM" id="Phobius"/>
    </source>
</evidence>
<keyword evidence="6" id="KW-1133">Transmembrane helix</keyword>
<evidence type="ECO:0000256" key="1">
    <source>
        <dbReference type="ARBA" id="ARBA00022723"/>
    </source>
</evidence>
<dbReference type="SMART" id="SM00291">
    <property type="entry name" value="ZnF_ZZ"/>
    <property type="match status" value="2"/>
</dbReference>
<keyword evidence="1" id="KW-0479">Metal-binding</keyword>
<organism evidence="10 11">
    <name type="scientific">Phasianus colchicus</name>
    <name type="common">Common pheasant</name>
    <dbReference type="NCBI Taxonomy" id="9054"/>
    <lineage>
        <taxon>Eukaryota</taxon>
        <taxon>Metazoa</taxon>
        <taxon>Chordata</taxon>
        <taxon>Craniata</taxon>
        <taxon>Vertebrata</taxon>
        <taxon>Euteleostomi</taxon>
        <taxon>Archelosauria</taxon>
        <taxon>Archosauria</taxon>
        <taxon>Dinosauria</taxon>
        <taxon>Saurischia</taxon>
        <taxon>Theropoda</taxon>
        <taxon>Coelurosauria</taxon>
        <taxon>Aves</taxon>
        <taxon>Neognathae</taxon>
        <taxon>Galloanserae</taxon>
        <taxon>Galliformes</taxon>
        <taxon>Phasianidae</taxon>
        <taxon>Phasianinae</taxon>
        <taxon>Phasianus</taxon>
    </lineage>
</organism>
<dbReference type="PROSITE" id="PS51284">
    <property type="entry name" value="DOC"/>
    <property type="match status" value="1"/>
</dbReference>
<dbReference type="InterPro" id="IPR047052">
    <property type="entry name" value="ZZEF1_APC10"/>
</dbReference>
<dbReference type="PANTHER" id="PTHR22772:SF4">
    <property type="entry name" value="ZINC FINGER ZZ-TYPE AND EF-HAND DOMAIN-CONTAINING PROTEIN 1"/>
    <property type="match status" value="1"/>
</dbReference>
<keyword evidence="6" id="KW-0472">Membrane</keyword>
<dbReference type="Gene3D" id="1.10.238.10">
    <property type="entry name" value="EF-hand"/>
    <property type="match status" value="1"/>
</dbReference>
<evidence type="ECO:0000256" key="3">
    <source>
        <dbReference type="ARBA" id="ARBA00022833"/>
    </source>
</evidence>
<dbReference type="InterPro" id="IPR004939">
    <property type="entry name" value="APC_su10/DOC_dom"/>
</dbReference>
<dbReference type="Proteomes" id="UP000472261">
    <property type="component" value="Unplaced"/>
</dbReference>
<name>A0A669PEG2_PHACC</name>
<keyword evidence="3" id="KW-0862">Zinc</keyword>
<dbReference type="PROSITE" id="PS01357">
    <property type="entry name" value="ZF_ZZ_1"/>
    <property type="match status" value="1"/>
</dbReference>
<dbReference type="Gene3D" id="2.60.120.260">
    <property type="entry name" value="Galactose-binding domain-like"/>
    <property type="match status" value="1"/>
</dbReference>
<evidence type="ECO:0000256" key="5">
    <source>
        <dbReference type="SAM" id="MobiDB-lite"/>
    </source>
</evidence>
<dbReference type="SUPFAM" id="SSF57850">
    <property type="entry name" value="RING/U-box"/>
    <property type="match status" value="2"/>
</dbReference>
<evidence type="ECO:0000259" key="7">
    <source>
        <dbReference type="PROSITE" id="PS50135"/>
    </source>
</evidence>
<dbReference type="SMART" id="SM01337">
    <property type="entry name" value="APC10"/>
    <property type="match status" value="1"/>
</dbReference>
<feature type="domain" description="ZZ-type" evidence="7">
    <location>
        <begin position="1753"/>
        <end position="1808"/>
    </location>
</feature>
<keyword evidence="2 4" id="KW-0863">Zinc-finger</keyword>
<feature type="compositionally biased region" description="Pro residues" evidence="5">
    <location>
        <begin position="28"/>
        <end position="40"/>
    </location>
</feature>
<feature type="domain" description="DOC" evidence="9">
    <location>
        <begin position="223"/>
        <end position="402"/>
    </location>
</feature>
<dbReference type="PROSITE" id="PS50135">
    <property type="entry name" value="ZF_ZZ_2"/>
    <property type="match status" value="2"/>
</dbReference>
<feature type="domain" description="ZZ-type" evidence="7">
    <location>
        <begin position="1802"/>
        <end position="1857"/>
    </location>
</feature>
<dbReference type="CDD" id="cd02343">
    <property type="entry name" value="ZZ_EF"/>
    <property type="match status" value="1"/>
</dbReference>
<feature type="region of interest" description="Disordered" evidence="5">
    <location>
        <begin position="1468"/>
        <end position="1504"/>
    </location>
</feature>
<keyword evidence="6" id="KW-0812">Transmembrane</keyword>